<reference evidence="2" key="1">
    <citation type="submission" date="2021-02" db="EMBL/GenBank/DDBJ databases">
        <authorList>
            <person name="Dougan E. K."/>
            <person name="Rhodes N."/>
            <person name="Thang M."/>
            <person name="Chan C."/>
        </authorList>
    </citation>
    <scope>NUCLEOTIDE SEQUENCE</scope>
</reference>
<feature type="region of interest" description="Disordered" evidence="1">
    <location>
        <begin position="243"/>
        <end position="323"/>
    </location>
</feature>
<feature type="compositionally biased region" description="Basic and acidic residues" evidence="1">
    <location>
        <begin position="243"/>
        <end position="255"/>
    </location>
</feature>
<feature type="region of interest" description="Disordered" evidence="1">
    <location>
        <begin position="199"/>
        <end position="231"/>
    </location>
</feature>
<organism evidence="2 3">
    <name type="scientific">Symbiodinium necroappetens</name>
    <dbReference type="NCBI Taxonomy" id="1628268"/>
    <lineage>
        <taxon>Eukaryota</taxon>
        <taxon>Sar</taxon>
        <taxon>Alveolata</taxon>
        <taxon>Dinophyceae</taxon>
        <taxon>Suessiales</taxon>
        <taxon>Symbiodiniaceae</taxon>
        <taxon>Symbiodinium</taxon>
    </lineage>
</organism>
<evidence type="ECO:0000313" key="2">
    <source>
        <dbReference type="EMBL" id="CAE7924365.1"/>
    </source>
</evidence>
<dbReference type="Proteomes" id="UP000601435">
    <property type="component" value="Unassembled WGS sequence"/>
</dbReference>
<dbReference type="AlphaFoldDB" id="A0A813BUH2"/>
<feature type="compositionally biased region" description="Polar residues" evidence="1">
    <location>
        <begin position="279"/>
        <end position="291"/>
    </location>
</feature>
<dbReference type="EMBL" id="CAJNJA010079097">
    <property type="protein sequence ID" value="CAE7924365.1"/>
    <property type="molecule type" value="Genomic_DNA"/>
</dbReference>
<keyword evidence="3" id="KW-1185">Reference proteome</keyword>
<proteinExistence type="predicted"/>
<evidence type="ECO:0000313" key="3">
    <source>
        <dbReference type="Proteomes" id="UP000601435"/>
    </source>
</evidence>
<protein>
    <submittedName>
        <fullName evidence="2">Uncharacterized protein</fullName>
    </submittedName>
</protein>
<comment type="caution">
    <text evidence="2">The sequence shown here is derived from an EMBL/GenBank/DDBJ whole genome shotgun (WGS) entry which is preliminary data.</text>
</comment>
<gene>
    <name evidence="2" type="ORF">SNEC2469_LOCUS31958</name>
</gene>
<accession>A0A813BUH2</accession>
<evidence type="ECO:0000256" key="1">
    <source>
        <dbReference type="SAM" id="MobiDB-lite"/>
    </source>
</evidence>
<sequence>MAASPSNTGRCDQCEQFFGQLDRYCDPDEAVQVRSARFRRLENGEMVAEGNECQPCEEHRCVASRPGARMPKEGFDVSAYQEQQTYADKFAEAWWLPLDVFITEAGGNPLQLKTQEKKIEFALKVGAKRISWDDGQPGVIQNLYADGRKKLHIGVKSGTTKRQEDADAAGNADLCEANFAAAMGSHSLLMQGSADIHPSRLVNLPEPSDVDSTMEAAEASASRPDDRRGMSFGVFDAIPHEAEELTKTARTAEAKSKRRRMGQSGKSAGVLDAPLQLPNFGNLSQPPSQLLPSAFKQPGAVGAGSNRPSGQASPGAAPTKKTTELMQKAQEAFKKHQDTFTDLGIWGNKIRKRTLEQTVKSLSTLSSQLLAANHEPATELSCAISAWCDSAEARHTCLTNIRAAPFSYLMEPCTELLEPVQMLSIPMLSNIILFVAAECLKLLDKEDREHDGSAKFFKLASCSRQDFLNVGIVYSAATQQTPQSSRSDTGTLNSVAANLQSQLLSLWLDKVVRCKTADRFRMMVGMCPVPRMELLRLPSDWKPAQTDLDCTALAQSYTSAAKFDMAALRLMATSDWSKDLVECDGDSQQAGYHRCQCGEEDRAAFVGRGPRHDSESQQWTGNGCDVISWMDKAAQIGVDCALSANEDLKAVPQTGDIEKDKIDSLQTSIAAVEQLLKEVGWRVLPDACRALQAETFFLAEPAPEVVQLANTKVAALGKWLQFFQVSPQADRLHAVIGDLFVDFCHVHNLAMTMEKKMTAEALATAVKSLHKLNANPKIGDLRALLAEYEATGRDASRDDESVTSLLAAGRKLIEIFDGPQRLVIQESWLKAMLRDGKRADLELLDSTVICVLDTAAGEFWRAVQCVGEASEREAKFLPNEGEKLDLSKGNLKDLAMYCVQLQTVSAPEMHRLGLPDVADKQAAARSHLKDAFTSLCEEVAATRESLSSPYTSFKNIRAAVQEWNEDQIRRLLPNPDEEEAGMARTAIQDLIVGCKQLRDLEEAYSVLEAWEQDAIYKHAEVEPSWKSLRDMVKKAPTAVDIFLVVAYIMGADIAMSKVQSNTHQQVTQYFQFCSTQLKVAKKDLPKTLTDRLDQVVKERVVEIDIDRYNKLRV</sequence>
<name>A0A813BUH2_9DINO</name>